<dbReference type="GO" id="GO:0016740">
    <property type="term" value="F:transferase activity"/>
    <property type="evidence" value="ECO:0007669"/>
    <property type="project" value="UniProtKB-KW"/>
</dbReference>
<proteinExistence type="predicted"/>
<name>A0ABV7BS56_9PROT</name>
<dbReference type="Pfam" id="PF04230">
    <property type="entry name" value="PS_pyruv_trans"/>
    <property type="match status" value="1"/>
</dbReference>
<evidence type="ECO:0000313" key="2">
    <source>
        <dbReference type="EMBL" id="MFC2998975.1"/>
    </source>
</evidence>
<keyword evidence="2" id="KW-0808">Transferase</keyword>
<sequence length="349" mass="38234">MSWRSWFARPEPAAAPTPAAPRTAFLGAYGYGNLGDELCLIEAMQAFPGEDAHALSVDADWTRRCVPALTGCFATGEALLALNPSRIVFGGGMVGVTSALRTWLPWMARAERQGAEVHFHNLGVGRLKEVEAWLDEAARGVIERLGTFTVRDHLAVEYFAEAGIARLPAITHFPECNIAPDPALADRLLPQGMPLLGLSIIPTPMMKACLELEAPRIRALLAEFAGHAVVPIVSTVHRYSSEEDDLAGVTQFLHDFLPEGRIAAPQLLDRSFWHQELTPRRLKGIIGRLDTLITQRKHNAVHAIGSGVRVIGLHPLEDNSLRRTFIALQHRLRPGSRCIGLLPTSWRAA</sequence>
<dbReference type="Proteomes" id="UP001595420">
    <property type="component" value="Unassembled WGS sequence"/>
</dbReference>
<comment type="caution">
    <text evidence="2">The sequence shown here is derived from an EMBL/GenBank/DDBJ whole genome shotgun (WGS) entry which is preliminary data.</text>
</comment>
<keyword evidence="3" id="KW-1185">Reference proteome</keyword>
<dbReference type="EMBL" id="JBHRSB010000001">
    <property type="protein sequence ID" value="MFC2998975.1"/>
    <property type="molecule type" value="Genomic_DNA"/>
</dbReference>
<organism evidence="2 3">
    <name type="scientific">Falsiroseomonas tokyonensis</name>
    <dbReference type="NCBI Taxonomy" id="430521"/>
    <lineage>
        <taxon>Bacteria</taxon>
        <taxon>Pseudomonadati</taxon>
        <taxon>Pseudomonadota</taxon>
        <taxon>Alphaproteobacteria</taxon>
        <taxon>Acetobacterales</taxon>
        <taxon>Roseomonadaceae</taxon>
        <taxon>Falsiroseomonas</taxon>
    </lineage>
</organism>
<feature type="domain" description="Polysaccharide pyruvyl transferase" evidence="1">
    <location>
        <begin position="84"/>
        <end position="313"/>
    </location>
</feature>
<dbReference type="InterPro" id="IPR007345">
    <property type="entry name" value="Polysacch_pyruvyl_Trfase"/>
</dbReference>
<evidence type="ECO:0000259" key="1">
    <source>
        <dbReference type="Pfam" id="PF04230"/>
    </source>
</evidence>
<accession>A0ABV7BS56</accession>
<protein>
    <submittedName>
        <fullName evidence="2">Polysaccharide pyruvyl transferase family protein</fullName>
    </submittedName>
</protein>
<gene>
    <name evidence="2" type="ORF">ACFOD3_03660</name>
</gene>
<dbReference type="RefSeq" id="WP_216834684.1">
    <property type="nucleotide sequence ID" value="NZ_JAFNJS010000001.1"/>
</dbReference>
<reference evidence="3" key="1">
    <citation type="journal article" date="2019" name="Int. J. Syst. Evol. Microbiol.">
        <title>The Global Catalogue of Microorganisms (GCM) 10K type strain sequencing project: providing services to taxonomists for standard genome sequencing and annotation.</title>
        <authorList>
            <consortium name="The Broad Institute Genomics Platform"/>
            <consortium name="The Broad Institute Genome Sequencing Center for Infectious Disease"/>
            <person name="Wu L."/>
            <person name="Ma J."/>
        </authorList>
    </citation>
    <scope>NUCLEOTIDE SEQUENCE [LARGE SCALE GENOMIC DNA]</scope>
    <source>
        <strain evidence="3">CGMCC 1.16855</strain>
    </source>
</reference>
<evidence type="ECO:0000313" key="3">
    <source>
        <dbReference type="Proteomes" id="UP001595420"/>
    </source>
</evidence>